<gene>
    <name evidence="6" type="primary">ftrV</name>
    <name evidence="8" type="synonym">MYN1_Chr_174</name>
    <name evidence="6" type="ORF">PCKR_213</name>
    <name evidence="7" type="ORF">PFK_213</name>
    <name evidence="8" type="ORF">PMYN1_Chma177</name>
</gene>
<protein>
    <submittedName>
        <fullName evidence="6 8">Ferredoxin-thioredoxin reductase, variable chain</fullName>
    </submittedName>
</protein>
<evidence type="ECO:0000259" key="5">
    <source>
        <dbReference type="Pfam" id="PF02941"/>
    </source>
</evidence>
<evidence type="ECO:0000313" key="6">
    <source>
        <dbReference type="EMBL" id="APP88009.1"/>
    </source>
</evidence>
<dbReference type="Pfam" id="PF02941">
    <property type="entry name" value="FeThRed_A"/>
    <property type="match status" value="1"/>
</dbReference>
<dbReference type="InterPro" id="IPR004207">
    <property type="entry name" value="Fd_thioredoxin_Rdtase_alpha"/>
</dbReference>
<comment type="similarity">
    <text evidence="4">Belongs to the ferredoxin thioredoxin reductase alpha subunit family.</text>
</comment>
<dbReference type="InterPro" id="IPR008990">
    <property type="entry name" value="Elect_transpt_acc-like_dom_sf"/>
</dbReference>
<dbReference type="EMBL" id="KY124271">
    <property type="protein sequence ID" value="AQX44776.1"/>
    <property type="molecule type" value="Genomic_DNA"/>
</dbReference>
<sequence>MKPGDQVKVKMSVIVYNHPKSRGNAFELQGETGEVVQVLSDWKGRPISPTLPIIVSFDKYRAHFREDELEITH</sequence>
<name>A0A1L5YBB9_9EUKA</name>
<evidence type="ECO:0000313" key="9">
    <source>
        <dbReference type="Proteomes" id="UP000503178"/>
    </source>
</evidence>
<evidence type="ECO:0000256" key="2">
    <source>
        <dbReference type="ARBA" id="ARBA00026011"/>
    </source>
</evidence>
<dbReference type="SUPFAM" id="SSF50090">
    <property type="entry name" value="Electron transport accessory proteins"/>
    <property type="match status" value="1"/>
</dbReference>
<keyword evidence="9" id="KW-1185">Reference proteome</keyword>
<dbReference type="PANTHER" id="PTHR46937:SF4">
    <property type="entry name" value="FERREDOXIN-THIOREDOXIN REDUCTASE SUBUNIT A1, CHLOROPLASTIC"/>
    <property type="match status" value="1"/>
</dbReference>
<comment type="subunit">
    <text evidence="2">Heterodimer of subunit A (variable subunit) and subunit B (catalytic subunit). Heterodimeric FTR forms a complex with ferredoxin and thioredoxin.</text>
</comment>
<organism evidence="6">
    <name type="scientific">Paulinella micropora</name>
    <dbReference type="NCBI Taxonomy" id="1928728"/>
    <lineage>
        <taxon>Eukaryota</taxon>
        <taxon>Sar</taxon>
        <taxon>Rhizaria</taxon>
        <taxon>Cercozoa</taxon>
        <taxon>Imbricatea</taxon>
        <taxon>Silicofilosea</taxon>
        <taxon>Euglyphida</taxon>
        <taxon>Paulinellidae</taxon>
        <taxon>Paulinella</taxon>
    </lineage>
</organism>
<comment type="function">
    <text evidence="3">Variable subunit of the ferredoxin-thioredoxin reductase (FTR), which catalyzes the two-electron reduction of thioredoxins by the electrons provided by reduced ferredoxin.</text>
</comment>
<dbReference type="PANTHER" id="PTHR46937">
    <property type="entry name" value="FERREDOXIN-THIOREDOXIN REDUCTASE, VARIABLE CHAIN"/>
    <property type="match status" value="1"/>
</dbReference>
<evidence type="ECO:0000313" key="8">
    <source>
        <dbReference type="EMBL" id="BBL85989.1"/>
    </source>
</evidence>
<dbReference type="EMBL" id="LC490351">
    <property type="protein sequence ID" value="BBL85989.1"/>
    <property type="molecule type" value="Genomic_DNA"/>
</dbReference>
<evidence type="ECO:0000256" key="1">
    <source>
        <dbReference type="ARBA" id="ARBA00023002"/>
    </source>
</evidence>
<dbReference type="EMBL" id="KX897545">
    <property type="protein sequence ID" value="APP88009.1"/>
    <property type="molecule type" value="Genomic_DNA"/>
</dbReference>
<dbReference type="InterPro" id="IPR044166">
    <property type="entry name" value="FTRV"/>
</dbReference>
<evidence type="ECO:0000256" key="3">
    <source>
        <dbReference type="ARBA" id="ARBA00034474"/>
    </source>
</evidence>
<dbReference type="Gene3D" id="2.30.30.50">
    <property type="match status" value="1"/>
</dbReference>
<dbReference type="GO" id="GO:0015979">
    <property type="term" value="P:photosynthesis"/>
    <property type="evidence" value="ECO:0007669"/>
    <property type="project" value="InterPro"/>
</dbReference>
<keyword evidence="6" id="KW-0934">Plastid</keyword>
<geneLocation type="plastid" evidence="6"/>
<dbReference type="AlphaFoldDB" id="A0A1L5YBB9"/>
<evidence type="ECO:0000256" key="4">
    <source>
        <dbReference type="ARBA" id="ARBA00034490"/>
    </source>
</evidence>
<accession>A0A1L5YBB9</accession>
<feature type="domain" description="Ferredoxin thioredoxin reductase alpha chain" evidence="5">
    <location>
        <begin position="4"/>
        <end position="68"/>
    </location>
</feature>
<dbReference type="GO" id="GO:0016491">
    <property type="term" value="F:oxidoreductase activity"/>
    <property type="evidence" value="ECO:0007669"/>
    <property type="project" value="UniProtKB-KW"/>
</dbReference>
<reference evidence="6" key="1">
    <citation type="journal article" date="2017" name="Protist">
        <title>Diversity of the Photosynthetic Paulinella Species, with the Description of Paulinella micropora sp. nov. and the Chromatophore Genome Sequence for strain KR01.</title>
        <authorList>
            <person name="Lhee D."/>
            <person name="Yang E.C."/>
            <person name="Kim J.I."/>
            <person name="Nakayama T."/>
            <person name="Zuccarello G."/>
            <person name="Andersen R.A."/>
            <person name="Yoon H.S."/>
        </authorList>
    </citation>
    <scope>NUCLEOTIDE SEQUENCE</scope>
    <source>
        <strain evidence="7">FK01</strain>
        <strain evidence="6">KR01</strain>
    </source>
</reference>
<evidence type="ECO:0000313" key="7">
    <source>
        <dbReference type="EMBL" id="AQX44776.1"/>
    </source>
</evidence>
<proteinExistence type="inferred from homology"/>
<keyword evidence="1" id="KW-0560">Oxidoreductase</keyword>
<dbReference type="Proteomes" id="UP000503178">
    <property type="component" value="Chromatophore Pltd"/>
</dbReference>
<reference evidence="8 9" key="2">
    <citation type="submission" date="2019-06" db="EMBL/GenBank/DDBJ databases">
        <title>A hidden player of endosymbiotic evolution: DNA virus triggered massive gene transfer.</title>
        <authorList>
            <person name="Matsuo M."/>
            <person name="Katahata A."/>
            <person name="Tachikawa M."/>
            <person name="Minakuchi Y."/>
            <person name="Noguchi H."/>
            <person name="Toyoda A."/>
            <person name="Fujiyama A."/>
            <person name="Suzuki Y."/>
            <person name="Satoh S."/>
            <person name="Nakayama T."/>
            <person name="Kamikawa R."/>
            <person name="Nomura M."/>
            <person name="Inagaki Y."/>
            <person name="Ishida K."/>
            <person name="Obokata J."/>
        </authorList>
    </citation>
    <scope>NUCLEOTIDE SEQUENCE [LARGE SCALE GENOMIC DNA]</scope>
    <source>
        <strain evidence="8 9">MYN1</strain>
    </source>
</reference>